<name>A0A2C9VQY8_MANES</name>
<dbReference type="AlphaFoldDB" id="A0A2C9VQY8"/>
<organism evidence="1">
    <name type="scientific">Manihot esculenta</name>
    <name type="common">Cassava</name>
    <name type="synonym">Jatropha manihot</name>
    <dbReference type="NCBI Taxonomy" id="3983"/>
    <lineage>
        <taxon>Eukaryota</taxon>
        <taxon>Viridiplantae</taxon>
        <taxon>Streptophyta</taxon>
        <taxon>Embryophyta</taxon>
        <taxon>Tracheophyta</taxon>
        <taxon>Spermatophyta</taxon>
        <taxon>Magnoliopsida</taxon>
        <taxon>eudicotyledons</taxon>
        <taxon>Gunneridae</taxon>
        <taxon>Pentapetalae</taxon>
        <taxon>rosids</taxon>
        <taxon>fabids</taxon>
        <taxon>Malpighiales</taxon>
        <taxon>Euphorbiaceae</taxon>
        <taxon>Crotonoideae</taxon>
        <taxon>Manihoteae</taxon>
        <taxon>Manihot</taxon>
    </lineage>
</organism>
<evidence type="ECO:0000313" key="1">
    <source>
        <dbReference type="EMBL" id="OAY47319.1"/>
    </source>
</evidence>
<sequence length="93" mass="10922">MDYSKLAELLHKNQKRHLQCQAFWVLNNLCKGLKEGSQVSTIDNSVVSCYIHLHFILHTKESICISHYSWFRCSNSHYSPLNNILKFKQKRLG</sequence>
<accession>A0A2C9VQY8</accession>
<proteinExistence type="predicted"/>
<protein>
    <submittedName>
        <fullName evidence="1">Uncharacterized protein</fullName>
    </submittedName>
</protein>
<reference evidence="1" key="1">
    <citation type="submission" date="2016-02" db="EMBL/GenBank/DDBJ databases">
        <title>WGS assembly of Manihot esculenta.</title>
        <authorList>
            <person name="Bredeson J.V."/>
            <person name="Prochnik S.E."/>
            <person name="Lyons J.B."/>
            <person name="Schmutz J."/>
            <person name="Grimwood J."/>
            <person name="Vrebalov J."/>
            <person name="Bart R.S."/>
            <person name="Amuge T."/>
            <person name="Ferguson M.E."/>
            <person name="Green R."/>
            <person name="Putnam N."/>
            <person name="Stites J."/>
            <person name="Rounsley S."/>
            <person name="Rokhsar D.S."/>
        </authorList>
    </citation>
    <scope>NUCLEOTIDE SEQUENCE [LARGE SCALE GENOMIC DNA]</scope>
    <source>
        <tissue evidence="1">Leaf</tissue>
    </source>
</reference>
<gene>
    <name evidence="1" type="ORF">MANES_06G069900</name>
</gene>
<dbReference type="EMBL" id="CM004392">
    <property type="protein sequence ID" value="OAY47319.1"/>
    <property type="molecule type" value="Genomic_DNA"/>
</dbReference>